<organism evidence="1 2">
    <name type="scientific">Meripilus lineatus</name>
    <dbReference type="NCBI Taxonomy" id="2056292"/>
    <lineage>
        <taxon>Eukaryota</taxon>
        <taxon>Fungi</taxon>
        <taxon>Dikarya</taxon>
        <taxon>Basidiomycota</taxon>
        <taxon>Agaricomycotina</taxon>
        <taxon>Agaricomycetes</taxon>
        <taxon>Polyporales</taxon>
        <taxon>Meripilaceae</taxon>
        <taxon>Meripilus</taxon>
    </lineage>
</organism>
<name>A0AAD5URH9_9APHY</name>
<proteinExistence type="predicted"/>
<protein>
    <submittedName>
        <fullName evidence="1">Uncharacterized protein</fullName>
    </submittedName>
</protein>
<evidence type="ECO:0000313" key="1">
    <source>
        <dbReference type="EMBL" id="KAJ3474680.1"/>
    </source>
</evidence>
<sequence>MSSHIGMGDLLVRDLWPRGLPKLGSSHLSAQGITPRYVLPSSLDETLFWVDVEVNPEESDKARTTYVVYHALPGPNGDGGDAEIQFHMQGFVVACNVHPLGTWKAHQGAETAQNAYQYLEVSGLKLPKPSVIKYEVSMRSLEQ</sequence>
<keyword evidence="2" id="KW-1185">Reference proteome</keyword>
<reference evidence="1" key="1">
    <citation type="submission" date="2022-07" db="EMBL/GenBank/DDBJ databases">
        <title>Genome Sequence of Physisporinus lineatus.</title>
        <authorList>
            <person name="Buettner E."/>
        </authorList>
    </citation>
    <scope>NUCLEOTIDE SEQUENCE</scope>
    <source>
        <strain evidence="1">VT162</strain>
    </source>
</reference>
<dbReference type="AlphaFoldDB" id="A0AAD5URH9"/>
<gene>
    <name evidence="1" type="ORF">NLI96_g12322</name>
</gene>
<evidence type="ECO:0000313" key="2">
    <source>
        <dbReference type="Proteomes" id="UP001212997"/>
    </source>
</evidence>
<dbReference type="EMBL" id="JANAWD010001004">
    <property type="protein sequence ID" value="KAJ3474680.1"/>
    <property type="molecule type" value="Genomic_DNA"/>
</dbReference>
<accession>A0AAD5URH9</accession>
<comment type="caution">
    <text evidence="1">The sequence shown here is derived from an EMBL/GenBank/DDBJ whole genome shotgun (WGS) entry which is preliminary data.</text>
</comment>
<dbReference type="Proteomes" id="UP001212997">
    <property type="component" value="Unassembled WGS sequence"/>
</dbReference>